<evidence type="ECO:0000256" key="1">
    <source>
        <dbReference type="SAM" id="Coils"/>
    </source>
</evidence>
<protein>
    <recommendedName>
        <fullName evidence="4">Coiled coil protein</fullName>
    </recommendedName>
</protein>
<comment type="caution">
    <text evidence="2">The sequence shown here is derived from an EMBL/GenBank/DDBJ whole genome shotgun (WGS) entry which is preliminary data.</text>
</comment>
<keyword evidence="1" id="KW-0175">Coiled coil</keyword>
<proteinExistence type="predicted"/>
<evidence type="ECO:0008006" key="4">
    <source>
        <dbReference type="Google" id="ProtNLM"/>
    </source>
</evidence>
<organism evidence="2 3">
    <name type="scientific">Legionella tucsonensis</name>
    <dbReference type="NCBI Taxonomy" id="40335"/>
    <lineage>
        <taxon>Bacteria</taxon>
        <taxon>Pseudomonadati</taxon>
        <taxon>Pseudomonadota</taxon>
        <taxon>Gammaproteobacteria</taxon>
        <taxon>Legionellales</taxon>
        <taxon>Legionellaceae</taxon>
        <taxon>Legionella</taxon>
    </lineage>
</organism>
<evidence type="ECO:0000313" key="2">
    <source>
        <dbReference type="EMBL" id="KTD73562.1"/>
    </source>
</evidence>
<gene>
    <name evidence="2" type="ORF">Ltuc_1409</name>
</gene>
<feature type="coiled-coil region" evidence="1">
    <location>
        <begin position="85"/>
        <end position="112"/>
    </location>
</feature>
<name>A0A0W0ZWX2_9GAMM</name>
<dbReference type="PATRIC" id="fig|40335.7.peg.1499"/>
<dbReference type="RefSeq" id="WP_058520588.1">
    <property type="nucleotide sequence ID" value="NZ_CAAAIP010000001.1"/>
</dbReference>
<dbReference type="OrthoDB" id="5653704at2"/>
<accession>A0A0W0ZWX2</accession>
<sequence>MKEKINIVNQKLLQIKKIESELQNFEQQVSKLKGTFYTTYTTKKWVPDTFKMKDEVDPNAPDEFNMEPATWKEVDEHEWVDRTPTKQEKQQLDLLKQEIRSREEAIHKLKGEMDVAKVMYTVKAVIRYLDPTRHARDIANLQDLENRSYSDLNDLQNHINTLSHGQSSVTRKLYEAIQKSNSSNIDVKLEAVSDKIVERENVHKNEKSFSFENFKNLFKKEIPRVNLDENSESEDKNSPML</sequence>
<dbReference type="AlphaFoldDB" id="A0A0W0ZWX2"/>
<keyword evidence="3" id="KW-1185">Reference proteome</keyword>
<feature type="coiled-coil region" evidence="1">
    <location>
        <begin position="8"/>
        <end position="35"/>
    </location>
</feature>
<dbReference type="Proteomes" id="UP000054693">
    <property type="component" value="Unassembled WGS sequence"/>
</dbReference>
<dbReference type="EMBL" id="LNZA01000001">
    <property type="protein sequence ID" value="KTD73562.1"/>
    <property type="molecule type" value="Genomic_DNA"/>
</dbReference>
<reference evidence="2 3" key="1">
    <citation type="submission" date="2015-11" db="EMBL/GenBank/DDBJ databases">
        <title>Genomic analysis of 38 Legionella species identifies large and diverse effector repertoires.</title>
        <authorList>
            <person name="Burstein D."/>
            <person name="Amaro F."/>
            <person name="Zusman T."/>
            <person name="Lifshitz Z."/>
            <person name="Cohen O."/>
            <person name="Gilbert J.A."/>
            <person name="Pupko T."/>
            <person name="Shuman H.A."/>
            <person name="Segal G."/>
        </authorList>
    </citation>
    <scope>NUCLEOTIDE SEQUENCE [LARGE SCALE GENOMIC DNA]</scope>
    <source>
        <strain evidence="2 3">ATCC 49180</strain>
    </source>
</reference>
<evidence type="ECO:0000313" key="3">
    <source>
        <dbReference type="Proteomes" id="UP000054693"/>
    </source>
</evidence>